<gene>
    <name evidence="1" type="ORF">QCA50_014238</name>
</gene>
<reference evidence="1 2" key="1">
    <citation type="submission" date="2022-09" db="EMBL/GenBank/DDBJ databases">
        <authorList>
            <person name="Palmer J.M."/>
        </authorList>
    </citation>
    <scope>NUCLEOTIDE SEQUENCE [LARGE SCALE GENOMIC DNA]</scope>
    <source>
        <strain evidence="1 2">DSM 7382</strain>
    </source>
</reference>
<keyword evidence="2" id="KW-1185">Reference proteome</keyword>
<sequence length="104" mass="12085">MTSKHSKLCFCHRATGKVSCLRRRADIFVQWNVVRLLMEMVVRSFMGSWFEIGRRTGGSSRVDNVAILEDLINLEQEVRKLEVAITFVQVFVFRIQLTYIQSMG</sequence>
<accession>A0AAW0FMI1</accession>
<dbReference type="Proteomes" id="UP001385951">
    <property type="component" value="Unassembled WGS sequence"/>
</dbReference>
<organism evidence="1 2">
    <name type="scientific">Cerrena zonata</name>
    <dbReference type="NCBI Taxonomy" id="2478898"/>
    <lineage>
        <taxon>Eukaryota</taxon>
        <taxon>Fungi</taxon>
        <taxon>Dikarya</taxon>
        <taxon>Basidiomycota</taxon>
        <taxon>Agaricomycotina</taxon>
        <taxon>Agaricomycetes</taxon>
        <taxon>Polyporales</taxon>
        <taxon>Cerrenaceae</taxon>
        <taxon>Cerrena</taxon>
    </lineage>
</organism>
<evidence type="ECO:0000313" key="1">
    <source>
        <dbReference type="EMBL" id="KAK7682853.1"/>
    </source>
</evidence>
<dbReference type="EMBL" id="JASBNA010000034">
    <property type="protein sequence ID" value="KAK7682853.1"/>
    <property type="molecule type" value="Genomic_DNA"/>
</dbReference>
<name>A0AAW0FMI1_9APHY</name>
<dbReference type="AlphaFoldDB" id="A0AAW0FMI1"/>
<protein>
    <submittedName>
        <fullName evidence="1">Uncharacterized protein</fullName>
    </submittedName>
</protein>
<evidence type="ECO:0000313" key="2">
    <source>
        <dbReference type="Proteomes" id="UP001385951"/>
    </source>
</evidence>
<proteinExistence type="predicted"/>
<comment type="caution">
    <text evidence="1">The sequence shown here is derived from an EMBL/GenBank/DDBJ whole genome shotgun (WGS) entry which is preliminary data.</text>
</comment>